<protein>
    <submittedName>
        <fullName evidence="1">Transposase</fullName>
    </submittedName>
</protein>
<accession>A0A6J4NVN8</accession>
<organism evidence="1">
    <name type="scientific">uncultured Chloroflexia bacterium</name>
    <dbReference type="NCBI Taxonomy" id="1672391"/>
    <lineage>
        <taxon>Bacteria</taxon>
        <taxon>Bacillati</taxon>
        <taxon>Chloroflexota</taxon>
        <taxon>Chloroflexia</taxon>
        <taxon>environmental samples</taxon>
    </lineage>
</organism>
<dbReference type="AlphaFoldDB" id="A0A6J4NVN8"/>
<reference evidence="1" key="1">
    <citation type="submission" date="2020-02" db="EMBL/GenBank/DDBJ databases">
        <authorList>
            <person name="Meier V. D."/>
        </authorList>
    </citation>
    <scope>NUCLEOTIDE SEQUENCE</scope>
    <source>
        <strain evidence="1">AVDCRST_MAG93</strain>
    </source>
</reference>
<sequence length="320" mass="36840">EEEGAWALPNGEFGLDVIALIGTLRFREHRSIPEIHHVLQERRVAIAQRTVTYLVERYEELLALRLADQTRLKQLLKEQGHVILALDGLQPFKTHDVLWVLRDTLSGEILLARSLDSARTEDLAELLREVKDALPVPIKGVLSDAQRPIRLAVQKVLPGVPHQLCQFHYLKEAAKPIVEADHHAKTELKKYTRGVREIERSIVSRDDQEAKSIRSYCLALRSALSDEGKPPLVLPGLLMHQRLRAIAASLERVEQKRGWEPSWSSSWLWCDEDCLPQSGTGRHFKQLRGGLRKRERYLPTRRGQRRPRWKRSIESCLKRC</sequence>
<gene>
    <name evidence="1" type="ORF">AVDCRST_MAG93-10004</name>
</gene>
<evidence type="ECO:0000313" key="1">
    <source>
        <dbReference type="EMBL" id="CAA9396631.1"/>
    </source>
</evidence>
<name>A0A6J4NVN8_9CHLR</name>
<proteinExistence type="predicted"/>
<feature type="non-terminal residue" evidence="1">
    <location>
        <position position="1"/>
    </location>
</feature>
<dbReference type="EMBL" id="CADCTR010003359">
    <property type="protein sequence ID" value="CAA9396631.1"/>
    <property type="molecule type" value="Genomic_DNA"/>
</dbReference>